<sequence length="102" mass="11309">MQLTLSQAQTQILETLVKQGQYPSLEEALNTALLLLIDEVALPEPDNSPEYLIWAEATRQKINAAREQARRGEVLEVDEVLTQLRAKVQTAKAVKAVKAAKV</sequence>
<dbReference type="InterPro" id="IPR038296">
    <property type="entry name" value="ParD_sf"/>
</dbReference>
<evidence type="ECO:0000313" key="2">
    <source>
        <dbReference type="Proteomes" id="UP001333818"/>
    </source>
</evidence>
<reference evidence="1" key="1">
    <citation type="submission" date="2024-01" db="EMBL/GenBank/DDBJ databases">
        <title>Bank of Algae and Cyanobacteria of the Azores (BACA) strain genomes.</title>
        <authorList>
            <person name="Luz R."/>
            <person name="Cordeiro R."/>
            <person name="Fonseca A."/>
            <person name="Goncalves V."/>
        </authorList>
    </citation>
    <scope>NUCLEOTIDE SEQUENCE</scope>
    <source>
        <strain evidence="1">BACA0141</strain>
    </source>
</reference>
<dbReference type="AlphaFoldDB" id="A0AAW9PS36"/>
<name>A0AAW9PS36_9CYAN</name>
<keyword evidence="2" id="KW-1185">Reference proteome</keyword>
<evidence type="ECO:0008006" key="3">
    <source>
        <dbReference type="Google" id="ProtNLM"/>
    </source>
</evidence>
<evidence type="ECO:0000313" key="1">
    <source>
        <dbReference type="EMBL" id="MEE3717035.1"/>
    </source>
</evidence>
<gene>
    <name evidence="1" type="ORF">V2H45_09785</name>
</gene>
<proteinExistence type="predicted"/>
<dbReference type="Proteomes" id="UP001333818">
    <property type="component" value="Unassembled WGS sequence"/>
</dbReference>
<dbReference type="Gene3D" id="6.10.10.120">
    <property type="entry name" value="Antitoxin ParD1-like"/>
    <property type="match status" value="1"/>
</dbReference>
<protein>
    <recommendedName>
        <fullName evidence="3">Type II toxin-antitoxin system ParD family antitoxin</fullName>
    </recommendedName>
</protein>
<accession>A0AAW9PS36</accession>
<dbReference type="RefSeq" id="WP_330483464.1">
    <property type="nucleotide sequence ID" value="NZ_JAZBJZ010000031.1"/>
</dbReference>
<comment type="caution">
    <text evidence="1">The sequence shown here is derived from an EMBL/GenBank/DDBJ whole genome shotgun (WGS) entry which is preliminary data.</text>
</comment>
<dbReference type="EMBL" id="JAZBJZ010000031">
    <property type="protein sequence ID" value="MEE3717035.1"/>
    <property type="molecule type" value="Genomic_DNA"/>
</dbReference>
<organism evidence="1 2">
    <name type="scientific">Tumidithrix elongata BACA0141</name>
    <dbReference type="NCBI Taxonomy" id="2716417"/>
    <lineage>
        <taxon>Bacteria</taxon>
        <taxon>Bacillati</taxon>
        <taxon>Cyanobacteriota</taxon>
        <taxon>Cyanophyceae</taxon>
        <taxon>Pseudanabaenales</taxon>
        <taxon>Pseudanabaenaceae</taxon>
        <taxon>Tumidithrix</taxon>
        <taxon>Tumidithrix elongata</taxon>
    </lineage>
</organism>